<name>A0A1B6CJ47_9HEMI</name>
<gene>
    <name evidence="2" type="ORF">g.64</name>
</gene>
<protein>
    <submittedName>
        <fullName evidence="2">Uncharacterized protein</fullName>
    </submittedName>
</protein>
<feature type="non-terminal residue" evidence="2">
    <location>
        <position position="125"/>
    </location>
</feature>
<sequence length="125" mass="13446">QVLSPPKVTQPQAVQDLAPAPSPSGSYAKVAAKLKQRSVVHQQTKSTNQPKQAKLAKPAKQSTSVKQATTPPTPARVKQTAPPTPVPAPPTTEQPRGQFIKKTDLLRYFQEILCKIGSSDDIKSI</sequence>
<feature type="compositionally biased region" description="Low complexity" evidence="1">
    <location>
        <begin position="49"/>
        <end position="61"/>
    </location>
</feature>
<evidence type="ECO:0000256" key="1">
    <source>
        <dbReference type="SAM" id="MobiDB-lite"/>
    </source>
</evidence>
<organism evidence="2">
    <name type="scientific">Clastoptera arizonana</name>
    <name type="common">Arizona spittle bug</name>
    <dbReference type="NCBI Taxonomy" id="38151"/>
    <lineage>
        <taxon>Eukaryota</taxon>
        <taxon>Metazoa</taxon>
        <taxon>Ecdysozoa</taxon>
        <taxon>Arthropoda</taxon>
        <taxon>Hexapoda</taxon>
        <taxon>Insecta</taxon>
        <taxon>Pterygota</taxon>
        <taxon>Neoptera</taxon>
        <taxon>Paraneoptera</taxon>
        <taxon>Hemiptera</taxon>
        <taxon>Auchenorrhyncha</taxon>
        <taxon>Cercopoidea</taxon>
        <taxon>Clastopteridae</taxon>
        <taxon>Clastoptera</taxon>
    </lineage>
</organism>
<dbReference type="AlphaFoldDB" id="A0A1B6CJ47"/>
<feature type="compositionally biased region" description="Polar residues" evidence="1">
    <location>
        <begin position="39"/>
        <end position="48"/>
    </location>
</feature>
<proteinExistence type="predicted"/>
<dbReference type="EMBL" id="GEDC01023794">
    <property type="protein sequence ID" value="JAS13504.1"/>
    <property type="molecule type" value="Transcribed_RNA"/>
</dbReference>
<reference evidence="2" key="1">
    <citation type="submission" date="2015-12" db="EMBL/GenBank/DDBJ databases">
        <title>De novo transcriptome assembly of four potential Pierce s Disease insect vectors from Arizona vineyards.</title>
        <authorList>
            <person name="Tassone E.E."/>
        </authorList>
    </citation>
    <scope>NUCLEOTIDE SEQUENCE</scope>
</reference>
<feature type="compositionally biased region" description="Polar residues" evidence="1">
    <location>
        <begin position="1"/>
        <end position="13"/>
    </location>
</feature>
<evidence type="ECO:0000313" key="2">
    <source>
        <dbReference type="EMBL" id="JAS13504.1"/>
    </source>
</evidence>
<feature type="region of interest" description="Disordered" evidence="1">
    <location>
        <begin position="1"/>
        <end position="99"/>
    </location>
</feature>
<feature type="non-terminal residue" evidence="2">
    <location>
        <position position="1"/>
    </location>
</feature>
<feature type="compositionally biased region" description="Pro residues" evidence="1">
    <location>
        <begin position="82"/>
        <end position="92"/>
    </location>
</feature>
<accession>A0A1B6CJ47</accession>